<name>A0A9D3YA03_DREPO</name>
<organism evidence="1 2">
    <name type="scientific">Dreissena polymorpha</name>
    <name type="common">Zebra mussel</name>
    <name type="synonym">Mytilus polymorpha</name>
    <dbReference type="NCBI Taxonomy" id="45954"/>
    <lineage>
        <taxon>Eukaryota</taxon>
        <taxon>Metazoa</taxon>
        <taxon>Spiralia</taxon>
        <taxon>Lophotrochozoa</taxon>
        <taxon>Mollusca</taxon>
        <taxon>Bivalvia</taxon>
        <taxon>Autobranchia</taxon>
        <taxon>Heteroconchia</taxon>
        <taxon>Euheterodonta</taxon>
        <taxon>Imparidentia</taxon>
        <taxon>Neoheterodontei</taxon>
        <taxon>Myida</taxon>
        <taxon>Dreissenoidea</taxon>
        <taxon>Dreissenidae</taxon>
        <taxon>Dreissena</taxon>
    </lineage>
</organism>
<reference evidence="1" key="1">
    <citation type="journal article" date="2019" name="bioRxiv">
        <title>The Genome of the Zebra Mussel, Dreissena polymorpha: A Resource for Invasive Species Research.</title>
        <authorList>
            <person name="McCartney M.A."/>
            <person name="Auch B."/>
            <person name="Kono T."/>
            <person name="Mallez S."/>
            <person name="Zhang Y."/>
            <person name="Obille A."/>
            <person name="Becker A."/>
            <person name="Abrahante J.E."/>
            <person name="Garbe J."/>
            <person name="Badalamenti J.P."/>
            <person name="Herman A."/>
            <person name="Mangelson H."/>
            <person name="Liachko I."/>
            <person name="Sullivan S."/>
            <person name="Sone E.D."/>
            <person name="Koren S."/>
            <person name="Silverstein K.A.T."/>
            <person name="Beckman K.B."/>
            <person name="Gohl D.M."/>
        </authorList>
    </citation>
    <scope>NUCLEOTIDE SEQUENCE</scope>
    <source>
        <strain evidence="1">Duluth1</strain>
        <tissue evidence="1">Whole animal</tissue>
    </source>
</reference>
<dbReference type="AlphaFoldDB" id="A0A9D3YA03"/>
<accession>A0A9D3YA03</accession>
<gene>
    <name evidence="1" type="ORF">DPMN_082407</name>
</gene>
<proteinExistence type="predicted"/>
<keyword evidence="2" id="KW-1185">Reference proteome</keyword>
<dbReference type="EMBL" id="JAIWYP010000016">
    <property type="protein sequence ID" value="KAH3694961.1"/>
    <property type="molecule type" value="Genomic_DNA"/>
</dbReference>
<comment type="caution">
    <text evidence="1">The sequence shown here is derived from an EMBL/GenBank/DDBJ whole genome shotgun (WGS) entry which is preliminary data.</text>
</comment>
<sequence>MAEIGDGYSRSEYVRLATDFAISLGKRKHSEPCRSADWFSGLKKRWPDIHVAKPQKLPLARAKASFPEVLEQYFSGPEEYHGKLSPDQ</sequence>
<reference evidence="1" key="2">
    <citation type="submission" date="2020-11" db="EMBL/GenBank/DDBJ databases">
        <authorList>
            <person name="McCartney M.A."/>
            <person name="Auch B."/>
            <person name="Kono T."/>
            <person name="Mallez S."/>
            <person name="Becker A."/>
            <person name="Gohl D.M."/>
            <person name="Silverstein K.A.T."/>
            <person name="Koren S."/>
            <person name="Bechman K.B."/>
            <person name="Herman A."/>
            <person name="Abrahante J.E."/>
            <person name="Garbe J."/>
        </authorList>
    </citation>
    <scope>NUCLEOTIDE SEQUENCE</scope>
    <source>
        <strain evidence="1">Duluth1</strain>
        <tissue evidence="1">Whole animal</tissue>
    </source>
</reference>
<protein>
    <submittedName>
        <fullName evidence="1">Uncharacterized protein</fullName>
    </submittedName>
</protein>
<evidence type="ECO:0000313" key="2">
    <source>
        <dbReference type="Proteomes" id="UP000828390"/>
    </source>
</evidence>
<evidence type="ECO:0000313" key="1">
    <source>
        <dbReference type="EMBL" id="KAH3694961.1"/>
    </source>
</evidence>
<dbReference type="Proteomes" id="UP000828390">
    <property type="component" value="Unassembled WGS sequence"/>
</dbReference>